<proteinExistence type="predicted"/>
<evidence type="ECO:0000313" key="1">
    <source>
        <dbReference type="EMBL" id="GEO20174.1"/>
    </source>
</evidence>
<accession>A0A512C7H2</accession>
<protein>
    <submittedName>
        <fullName evidence="1">Uncharacterized protein</fullName>
    </submittedName>
</protein>
<name>A0A512C7H2_9BACT</name>
<keyword evidence="2" id="KW-1185">Reference proteome</keyword>
<dbReference type="EMBL" id="BJYV01000001">
    <property type="protein sequence ID" value="GEO20174.1"/>
    <property type="molecule type" value="Genomic_DNA"/>
</dbReference>
<comment type="caution">
    <text evidence="1">The sequence shown here is derived from an EMBL/GenBank/DDBJ whole genome shotgun (WGS) entry which is preliminary data.</text>
</comment>
<dbReference type="Proteomes" id="UP000321301">
    <property type="component" value="Unassembled WGS sequence"/>
</dbReference>
<organism evidence="1 2">
    <name type="scientific">Cyclobacterium qasimii</name>
    <dbReference type="NCBI Taxonomy" id="1350429"/>
    <lineage>
        <taxon>Bacteria</taxon>
        <taxon>Pseudomonadati</taxon>
        <taxon>Bacteroidota</taxon>
        <taxon>Cytophagia</taxon>
        <taxon>Cytophagales</taxon>
        <taxon>Cyclobacteriaceae</taxon>
        <taxon>Cyclobacterium</taxon>
    </lineage>
</organism>
<reference evidence="1 2" key="1">
    <citation type="submission" date="2019-07" db="EMBL/GenBank/DDBJ databases">
        <title>Whole genome shotgun sequence of Cyclobacterium qasimii NBRC 106168.</title>
        <authorList>
            <person name="Hosoyama A."/>
            <person name="Uohara A."/>
            <person name="Ohji S."/>
            <person name="Ichikawa N."/>
        </authorList>
    </citation>
    <scope>NUCLEOTIDE SEQUENCE [LARGE SCALE GENOMIC DNA]</scope>
    <source>
        <strain evidence="1 2">NBRC 106168</strain>
    </source>
</reference>
<dbReference type="AlphaFoldDB" id="A0A512C7H2"/>
<evidence type="ECO:0000313" key="2">
    <source>
        <dbReference type="Proteomes" id="UP000321301"/>
    </source>
</evidence>
<dbReference type="RefSeq" id="WP_020893621.1">
    <property type="nucleotide sequence ID" value="NZ_BJYV01000001.1"/>
</dbReference>
<sequence>MRFIFVFVFFTLIFNEAVSQEKYLPGYVKTLDGEIVPGLIDYRNWDNNPKNVFFKQEQQGIAEVYKALDIAEFGVLDEIYVGAVVEKEVTTNTVYVHSESSALQVRMDTVFLQTLVGGEKSLLGMKSSGKQNFYIKEGNNYTLLKYKWFLVEQNGTQLKDENLTYKRQLASYLGNCLHMIAPLEGASYDSKSLENIFLKYYECTGGVPAFRKVREKVIVELGIVTGASSTSLSFYQTEGFEDLLSFNFPSTYDLVAGVFLDVLLPRNERKWSIYNELLYTSYTVSGSFQDITNENDYRNVEGKLGFGYLKVNNMLRYRYQLDNFKVFVNGGISNGFALSETNKKSTFRKFYTSETNDDGKILKETRSYEQGVIIGLGATKGRLTGEFRYERGNGMSAYTAFGVRVERYFLLLNYRLN</sequence>
<gene>
    <name evidence="1" type="ORF">CQA01_07080</name>
</gene>